<protein>
    <submittedName>
        <fullName evidence="3">Phosphofructokinase domain-containing protein</fullName>
    </submittedName>
</protein>
<comment type="caution">
    <text evidence="3">The sequence shown here is derived from an EMBL/GenBank/DDBJ whole genome shotgun (WGS) entry which is preliminary data.</text>
</comment>
<sequence length="198" mass="22190">CRYFIRISGGESPSHLCAECAVETQPTLVLIPEEIEHLKMGIIALTHLIADVVEIRANSGLHYGVVLLPDSLLESVPEMHTVITEIDNCFAEGIGFQQNDEELAFLQSHLTPWSAAFFSSLPREIQKQLAFNRDQTDKVDLTSIDTEILLKRMVETELARRKSIGTFKKGAFFCKTHFLAYQGRSALPSNFDCDLGYV</sequence>
<dbReference type="InterPro" id="IPR035966">
    <property type="entry name" value="PKF_sf"/>
</dbReference>
<evidence type="ECO:0000313" key="3">
    <source>
        <dbReference type="EMBL" id="KAF8817765.1"/>
    </source>
</evidence>
<evidence type="ECO:0000313" key="4">
    <source>
        <dbReference type="Proteomes" id="UP000823046"/>
    </source>
</evidence>
<dbReference type="SUPFAM" id="SSF53784">
    <property type="entry name" value="Phosphofructokinase"/>
    <property type="match status" value="1"/>
</dbReference>
<evidence type="ECO:0000256" key="1">
    <source>
        <dbReference type="ARBA" id="ARBA00022490"/>
    </source>
</evidence>
<proteinExistence type="predicted"/>
<evidence type="ECO:0000256" key="2">
    <source>
        <dbReference type="ARBA" id="ARBA00023152"/>
    </source>
</evidence>
<keyword evidence="2" id="KW-0324">Glycolysis</keyword>
<organism evidence="3 4">
    <name type="scientific">Cardiosporidium cionae</name>
    <dbReference type="NCBI Taxonomy" id="476202"/>
    <lineage>
        <taxon>Eukaryota</taxon>
        <taxon>Sar</taxon>
        <taxon>Alveolata</taxon>
        <taxon>Apicomplexa</taxon>
        <taxon>Aconoidasida</taxon>
        <taxon>Nephromycida</taxon>
        <taxon>Cardiosporidium</taxon>
    </lineage>
</organism>
<dbReference type="Proteomes" id="UP000823046">
    <property type="component" value="Unassembled WGS sequence"/>
</dbReference>
<keyword evidence="1" id="KW-0963">Cytoplasm</keyword>
<name>A0ABQ7J439_9APIC</name>
<gene>
    <name evidence="3" type="ORF">IE077_001866</name>
</gene>
<dbReference type="EMBL" id="JADAQX010001514">
    <property type="protein sequence ID" value="KAF8817765.1"/>
    <property type="molecule type" value="Genomic_DNA"/>
</dbReference>
<keyword evidence="4" id="KW-1185">Reference proteome</keyword>
<reference evidence="3 4" key="1">
    <citation type="journal article" date="2020" name="bioRxiv">
        <title>Metabolic contributions of an alphaproteobacterial endosymbiont in the apicomplexan Cardiosporidium cionae.</title>
        <authorList>
            <person name="Hunter E.S."/>
            <person name="Paight C.J."/>
            <person name="Lane C.E."/>
        </authorList>
    </citation>
    <scope>NUCLEOTIDE SEQUENCE [LARGE SCALE GENOMIC DNA]</scope>
    <source>
        <strain evidence="3">ESH_2018</strain>
    </source>
</reference>
<dbReference type="Gene3D" id="3.40.50.460">
    <property type="entry name" value="Phosphofructokinase domain"/>
    <property type="match status" value="1"/>
</dbReference>
<dbReference type="PANTHER" id="PTHR43650:SF1">
    <property type="entry name" value="PYROPHOSPHATE--FRUCTOSE 6-PHOSPHATE 1-PHOSPHOTRANSFERASE SUBUNIT BETA 2"/>
    <property type="match status" value="1"/>
</dbReference>
<feature type="non-terminal residue" evidence="3">
    <location>
        <position position="1"/>
    </location>
</feature>
<accession>A0ABQ7J439</accession>
<dbReference type="PANTHER" id="PTHR43650">
    <property type="entry name" value="PYROPHOSPHATE--FRUCTOSE 6-PHOSPHATE 1-PHOSPHOTRANSFERASE"/>
    <property type="match status" value="1"/>
</dbReference>